<proteinExistence type="predicted"/>
<dbReference type="PANTHER" id="PTHR30290">
    <property type="entry name" value="PERIPLASMIC BINDING COMPONENT OF ABC TRANSPORTER"/>
    <property type="match status" value="1"/>
</dbReference>
<dbReference type="RefSeq" id="WP_129213238.1">
    <property type="nucleotide sequence ID" value="NZ_REGR01000014.1"/>
</dbReference>
<dbReference type="InterPro" id="IPR030678">
    <property type="entry name" value="Peptide/Ni-bd"/>
</dbReference>
<evidence type="ECO:0000313" key="4">
    <source>
        <dbReference type="EMBL" id="RXZ42435.1"/>
    </source>
</evidence>
<accession>A0ABY0FDV5</accession>
<dbReference type="CDD" id="cd08497">
    <property type="entry name" value="MbnE-like"/>
    <property type="match status" value="1"/>
</dbReference>
<evidence type="ECO:0000313" key="5">
    <source>
        <dbReference type="Proteomes" id="UP000290682"/>
    </source>
</evidence>
<protein>
    <submittedName>
        <fullName evidence="4">ABC transporter substrate-binding protein</fullName>
    </submittedName>
</protein>
<comment type="caution">
    <text evidence="4">The sequence shown here is derived from an EMBL/GenBank/DDBJ whole genome shotgun (WGS) entry which is preliminary data.</text>
</comment>
<dbReference type="InterPro" id="IPR039424">
    <property type="entry name" value="SBP_5"/>
</dbReference>
<evidence type="ECO:0000256" key="2">
    <source>
        <dbReference type="SAM" id="SignalP"/>
    </source>
</evidence>
<keyword evidence="1 2" id="KW-0732">Signal</keyword>
<reference evidence="4 5" key="1">
    <citation type="submission" date="2018-10" db="EMBL/GenBank/DDBJ databases">
        <title>Draft genome of Fastidiocella sp. strain 375T, a bacterium isolated from a karstic cave dripping water.</title>
        <authorList>
            <person name="Coelho C."/>
            <person name="Verissimo A."/>
            <person name="Tiago I."/>
        </authorList>
    </citation>
    <scope>NUCLEOTIDE SEQUENCE [LARGE SCALE GENOMIC DNA]</scope>
    <source>
        <strain evidence="4 5">CAVE-375</strain>
    </source>
</reference>
<feature type="signal peptide" evidence="2">
    <location>
        <begin position="1"/>
        <end position="20"/>
    </location>
</feature>
<keyword evidence="5" id="KW-1185">Reference proteome</keyword>
<sequence length="598" mass="67889">MRFRRLLIFALTLLAAQELAATPSMALGYRPKYPANFTHFDYTDPAAPKGGRLVLPAIGGYDTLNPYTLKGDKEAGIGAMTVESLMVQSEDEPFSAYPLIARDIALAPDKLSVTFRLDPRARFSNGKPVTAADVVFSFDTLTRDPSATPGYRFYYGDVARAVAVDAQTVRFDFKRPNAELHLIVAQLPIFSRDWIPKGKTLADVSMTPPIGTGPYKLSSYALGRQSEFARRTDYWAQKLPSRRGMYNFDRIVYRYYKDETARLEAFKAGEFDLSAENVAKQWARGYQGDKFDDGRIVKKTLPHGAASGMQGFVFNLRNPLFADRRVREALTLAFDFEWLNRQLFYGQYKRSGSYFSNSEMAAQGWPSEEELAILEPVRAKLDPEVFGLAVEPPVSDSRYGVRENLKRARSLLMSAGWRYQDGRLVDKLGQPFRFEFLSYSRTYERIVAQWQKQLAKLGVELAVRVVDPAIFQRRMNDFAYDTTVVVYGASQSPGNEQQTFHGCQAAKTPGSSNWAGLCDPGIEAILPRFQRFENRQQLVSAARALDRVLRAGRYVVPNWHIPYHRAAWWDRFGQPATLPRYYDVTNWAIQTWWAKPGN</sequence>
<dbReference type="Pfam" id="PF00496">
    <property type="entry name" value="SBP_bac_5"/>
    <property type="match status" value="1"/>
</dbReference>
<evidence type="ECO:0000259" key="3">
    <source>
        <dbReference type="Pfam" id="PF00496"/>
    </source>
</evidence>
<dbReference type="EMBL" id="REGR01000014">
    <property type="protein sequence ID" value="RXZ42435.1"/>
    <property type="molecule type" value="Genomic_DNA"/>
</dbReference>
<dbReference type="Proteomes" id="UP000290682">
    <property type="component" value="Unassembled WGS sequence"/>
</dbReference>
<dbReference type="Gene3D" id="3.10.105.10">
    <property type="entry name" value="Dipeptide-binding Protein, Domain 3"/>
    <property type="match status" value="1"/>
</dbReference>
<feature type="chain" id="PRO_5045934817" evidence="2">
    <location>
        <begin position="21"/>
        <end position="598"/>
    </location>
</feature>
<dbReference type="PIRSF" id="PIRSF002741">
    <property type="entry name" value="MppA"/>
    <property type="match status" value="1"/>
</dbReference>
<organism evidence="4 5">
    <name type="scientific">Crenobacter cavernae</name>
    <dbReference type="NCBI Taxonomy" id="2290923"/>
    <lineage>
        <taxon>Bacteria</taxon>
        <taxon>Pseudomonadati</taxon>
        <taxon>Pseudomonadota</taxon>
        <taxon>Betaproteobacteria</taxon>
        <taxon>Neisseriales</taxon>
        <taxon>Neisseriaceae</taxon>
        <taxon>Crenobacter</taxon>
    </lineage>
</organism>
<feature type="domain" description="Solute-binding protein family 5" evidence="3">
    <location>
        <begin position="97"/>
        <end position="493"/>
    </location>
</feature>
<evidence type="ECO:0000256" key="1">
    <source>
        <dbReference type="ARBA" id="ARBA00022729"/>
    </source>
</evidence>
<gene>
    <name evidence="4" type="ORF">EBB06_11005</name>
</gene>
<dbReference type="PANTHER" id="PTHR30290:SF64">
    <property type="entry name" value="ABC TRANSPORTER PERIPLASMIC BINDING PROTEIN"/>
    <property type="match status" value="1"/>
</dbReference>
<dbReference type="InterPro" id="IPR000914">
    <property type="entry name" value="SBP_5_dom"/>
</dbReference>
<dbReference type="SUPFAM" id="SSF53850">
    <property type="entry name" value="Periplasmic binding protein-like II"/>
    <property type="match status" value="1"/>
</dbReference>
<name>A0ABY0FDV5_9NEIS</name>
<dbReference type="Gene3D" id="3.40.190.10">
    <property type="entry name" value="Periplasmic binding protein-like II"/>
    <property type="match status" value="1"/>
</dbReference>